<evidence type="ECO:0000256" key="8">
    <source>
        <dbReference type="ARBA" id="ARBA00022771"/>
    </source>
</evidence>
<keyword evidence="9 18" id="KW-0862">Zinc</keyword>
<comment type="caution">
    <text evidence="18">Lacks conserved residue(s) required for the propagation of feature annotation.</text>
</comment>
<dbReference type="SUPFAM" id="SSF52540">
    <property type="entry name" value="P-loop containing nucleoside triphosphate hydrolases"/>
    <property type="match status" value="2"/>
</dbReference>
<keyword evidence="5 18" id="KW-0547">Nucleotide-binding</keyword>
<dbReference type="PANTHER" id="PTHR43152">
    <property type="entry name" value="UVRABC SYSTEM PROTEIN A"/>
    <property type="match status" value="1"/>
</dbReference>
<gene>
    <name evidence="18" type="primary">uvrA</name>
    <name evidence="20" type="ORF">J2S73_002288</name>
</gene>
<evidence type="ECO:0000256" key="17">
    <source>
        <dbReference type="ARBA" id="ARBA00042156"/>
    </source>
</evidence>
<dbReference type="Gene3D" id="3.30.190.20">
    <property type="match status" value="1"/>
</dbReference>
<dbReference type="InterPro" id="IPR041102">
    <property type="entry name" value="UvrA_inter"/>
</dbReference>
<evidence type="ECO:0000256" key="15">
    <source>
        <dbReference type="ARBA" id="ARBA00038000"/>
    </source>
</evidence>
<keyword evidence="2 18" id="KW-0963">Cytoplasm</keyword>
<dbReference type="InterPro" id="IPR003439">
    <property type="entry name" value="ABC_transporter-like_ATP-bd"/>
</dbReference>
<name>A0AAE3VQD5_9HYPH</name>
<dbReference type="Pfam" id="PF17760">
    <property type="entry name" value="UvrA_inter"/>
    <property type="match status" value="1"/>
</dbReference>
<evidence type="ECO:0000256" key="13">
    <source>
        <dbReference type="ARBA" id="ARBA00023204"/>
    </source>
</evidence>
<dbReference type="Pfam" id="PF17755">
    <property type="entry name" value="UvrA_DNA-bind"/>
    <property type="match status" value="1"/>
</dbReference>
<dbReference type="Gene3D" id="1.10.8.280">
    <property type="entry name" value="ABC transporter ATPase domain-like"/>
    <property type="match status" value="1"/>
</dbReference>
<dbReference type="NCBIfam" id="TIGR00630">
    <property type="entry name" value="uvra"/>
    <property type="match status" value="1"/>
</dbReference>
<dbReference type="Pfam" id="PF00005">
    <property type="entry name" value="ABC_tran"/>
    <property type="match status" value="1"/>
</dbReference>
<dbReference type="GO" id="GO:0005524">
    <property type="term" value="F:ATP binding"/>
    <property type="evidence" value="ECO:0007669"/>
    <property type="project" value="UniProtKB-UniRule"/>
</dbReference>
<keyword evidence="10 18" id="KW-0067">ATP-binding</keyword>
<dbReference type="GO" id="GO:0008270">
    <property type="term" value="F:zinc ion binding"/>
    <property type="evidence" value="ECO:0007669"/>
    <property type="project" value="UniProtKB-UniRule"/>
</dbReference>
<dbReference type="InterPro" id="IPR027417">
    <property type="entry name" value="P-loop_NTPase"/>
</dbReference>
<dbReference type="InterPro" id="IPR004602">
    <property type="entry name" value="UvrA"/>
</dbReference>
<evidence type="ECO:0000259" key="19">
    <source>
        <dbReference type="PROSITE" id="PS50893"/>
    </source>
</evidence>
<dbReference type="PROSITE" id="PS50893">
    <property type="entry name" value="ABC_TRANSPORTER_2"/>
    <property type="match status" value="2"/>
</dbReference>
<feature type="binding site" evidence="18">
    <location>
        <begin position="648"/>
        <end position="655"/>
    </location>
    <ligand>
        <name>ATP</name>
        <dbReference type="ChEBI" id="CHEBI:30616"/>
    </ligand>
</feature>
<dbReference type="FunFam" id="1.20.1580.10:FF:000002">
    <property type="entry name" value="UvrABC system protein A"/>
    <property type="match status" value="1"/>
</dbReference>
<keyword evidence="14 18" id="KW-0742">SOS response</keyword>
<keyword evidence="13 18" id="KW-0234">DNA repair</keyword>
<evidence type="ECO:0000256" key="18">
    <source>
        <dbReference type="HAMAP-Rule" id="MF_00205"/>
    </source>
</evidence>
<evidence type="ECO:0000256" key="6">
    <source>
        <dbReference type="ARBA" id="ARBA00022763"/>
    </source>
</evidence>
<dbReference type="GO" id="GO:0016887">
    <property type="term" value="F:ATP hydrolysis activity"/>
    <property type="evidence" value="ECO:0007669"/>
    <property type="project" value="InterPro"/>
</dbReference>
<keyword evidence="21" id="KW-1185">Reference proteome</keyword>
<dbReference type="CDD" id="cd03270">
    <property type="entry name" value="ABC_UvrA_I"/>
    <property type="match status" value="1"/>
</dbReference>
<comment type="caution">
    <text evidence="20">The sequence shown here is derived from an EMBL/GenBank/DDBJ whole genome shotgun (WGS) entry which is preliminary data.</text>
</comment>
<evidence type="ECO:0000256" key="7">
    <source>
        <dbReference type="ARBA" id="ARBA00022769"/>
    </source>
</evidence>
<dbReference type="CDD" id="cd03271">
    <property type="entry name" value="ABC_UvrA_II"/>
    <property type="match status" value="1"/>
</dbReference>
<proteinExistence type="inferred from homology"/>
<dbReference type="InterPro" id="IPR017871">
    <property type="entry name" value="ABC_transporter-like_CS"/>
</dbReference>
<evidence type="ECO:0000256" key="2">
    <source>
        <dbReference type="ARBA" id="ARBA00022490"/>
    </source>
</evidence>
<dbReference type="GO" id="GO:0005737">
    <property type="term" value="C:cytoplasm"/>
    <property type="evidence" value="ECO:0007669"/>
    <property type="project" value="UniProtKB-SubCell"/>
</dbReference>
<keyword evidence="11 18" id="KW-0267">Excision nuclease</keyword>
<evidence type="ECO:0000256" key="5">
    <source>
        <dbReference type="ARBA" id="ARBA00022741"/>
    </source>
</evidence>
<evidence type="ECO:0000256" key="1">
    <source>
        <dbReference type="ARBA" id="ARBA00004496"/>
    </source>
</evidence>
<evidence type="ECO:0000256" key="10">
    <source>
        <dbReference type="ARBA" id="ARBA00022840"/>
    </source>
</evidence>
<dbReference type="GO" id="GO:0009381">
    <property type="term" value="F:excinuclease ABC activity"/>
    <property type="evidence" value="ECO:0007669"/>
    <property type="project" value="UniProtKB-UniRule"/>
</dbReference>
<feature type="zinc finger region" description="C4-type" evidence="18">
    <location>
        <begin position="747"/>
        <end position="773"/>
    </location>
</feature>
<dbReference type="PANTHER" id="PTHR43152:SF3">
    <property type="entry name" value="UVRABC SYSTEM PROTEIN A"/>
    <property type="match status" value="1"/>
</dbReference>
<dbReference type="Gene3D" id="1.20.1580.10">
    <property type="entry name" value="ABC transporter ATPase like domain"/>
    <property type="match status" value="3"/>
</dbReference>
<feature type="domain" description="ABC transporter" evidence="19">
    <location>
        <begin position="283"/>
        <end position="601"/>
    </location>
</feature>
<keyword evidence="3 18" id="KW-0479">Metal-binding</keyword>
<dbReference type="InterPro" id="IPR041552">
    <property type="entry name" value="UvrA_DNA-bd"/>
</dbReference>
<dbReference type="NCBIfam" id="NF001503">
    <property type="entry name" value="PRK00349.1"/>
    <property type="match status" value="1"/>
</dbReference>
<dbReference type="Proteomes" id="UP001229244">
    <property type="component" value="Unassembled WGS sequence"/>
</dbReference>
<organism evidence="20 21">
    <name type="scientific">Amorphus orientalis</name>
    <dbReference type="NCBI Taxonomy" id="649198"/>
    <lineage>
        <taxon>Bacteria</taxon>
        <taxon>Pseudomonadati</taxon>
        <taxon>Pseudomonadota</taxon>
        <taxon>Alphaproteobacteria</taxon>
        <taxon>Hyphomicrobiales</taxon>
        <taxon>Amorphaceae</taxon>
        <taxon>Amorphus</taxon>
    </lineage>
</organism>
<feature type="binding site" evidence="18">
    <location>
        <begin position="32"/>
        <end position="39"/>
    </location>
    <ligand>
        <name>ATP</name>
        <dbReference type="ChEBI" id="CHEBI:30616"/>
    </ligand>
</feature>
<evidence type="ECO:0000256" key="9">
    <source>
        <dbReference type="ARBA" id="ARBA00022833"/>
    </source>
</evidence>
<accession>A0AAE3VQD5</accession>
<dbReference type="Gene3D" id="3.40.50.300">
    <property type="entry name" value="P-loop containing nucleotide triphosphate hydrolases"/>
    <property type="match status" value="3"/>
</dbReference>
<dbReference type="GO" id="GO:0009432">
    <property type="term" value="P:SOS response"/>
    <property type="evidence" value="ECO:0007669"/>
    <property type="project" value="UniProtKB-UniRule"/>
</dbReference>
<evidence type="ECO:0000313" key="21">
    <source>
        <dbReference type="Proteomes" id="UP001229244"/>
    </source>
</evidence>
<dbReference type="GO" id="GO:0009380">
    <property type="term" value="C:excinuclease repair complex"/>
    <property type="evidence" value="ECO:0007669"/>
    <property type="project" value="InterPro"/>
</dbReference>
<keyword evidence="6 18" id="KW-0227">DNA damage</keyword>
<reference evidence="20" key="1">
    <citation type="submission" date="2023-07" db="EMBL/GenBank/DDBJ databases">
        <title>Genomic Encyclopedia of Type Strains, Phase IV (KMG-IV): sequencing the most valuable type-strain genomes for metagenomic binning, comparative biology and taxonomic classification.</title>
        <authorList>
            <person name="Goeker M."/>
        </authorList>
    </citation>
    <scope>NUCLEOTIDE SEQUENCE</scope>
    <source>
        <strain evidence="20">DSM 21202</strain>
    </source>
</reference>
<evidence type="ECO:0000256" key="16">
    <source>
        <dbReference type="ARBA" id="ARBA00039316"/>
    </source>
</evidence>
<feature type="domain" description="ABC transporter" evidence="19">
    <location>
        <begin position="613"/>
        <end position="944"/>
    </location>
</feature>
<dbReference type="PROSITE" id="PS00211">
    <property type="entry name" value="ABC_TRANSPORTER_1"/>
    <property type="match status" value="2"/>
</dbReference>
<keyword evidence="12 18" id="KW-0238">DNA-binding</keyword>
<dbReference type="EMBL" id="JAUSUL010000002">
    <property type="protein sequence ID" value="MDQ0315831.1"/>
    <property type="molecule type" value="Genomic_DNA"/>
</dbReference>
<keyword evidence="8 18" id="KW-0863">Zinc-finger</keyword>
<dbReference type="AlphaFoldDB" id="A0AAE3VQD5"/>
<comment type="subcellular location">
    <subcellularLocation>
        <location evidence="1 18">Cytoplasm</location>
    </subcellularLocation>
</comment>
<evidence type="ECO:0000256" key="11">
    <source>
        <dbReference type="ARBA" id="ARBA00022881"/>
    </source>
</evidence>
<sequence>MHKTIAIKGAREHNLKNVDLEIPRDSLVVFTGLSGSGKSSLAFDTIYAEGQRRYVESLSAYARQFLEMMQKPDVDQIDGLSPAISIEQKTTSRNPRSTVGTVTEIYDYMRLLWARVGVPYSPATGLPIESQTVSQMVDKVLELPEKTRLYLLAPMVRGRKGEYRNELAELQKKGFQRVKIDGAFHEIAEAPALDKKLKHDIDVVVDRVVVRDDIGTRLADSIETALRLADGIAVAEFADETDEDGKPRRIVFSEKFACPVSGFTIPEIEPRLFSFNNPVGACPSCDGLGTTLSFEADLVVPDDALSLRNGAILPWARTGNTSPYYTQTLEAITKHYDVSMTTPWRDLPEEVRDTILYGTKEKIAFVYDDGLRSYETRKTFEGVVTNIERRWRETDSQWVREELSRYQSDTPCEACGGYRLKPEALAVKIAGRHVGEGSQLSIREAHAWFDGLEEQLTAKQNEIASRILKEIRERLRFLVDVGLDYLQLSRNSGTLSGGESQRIRLASQIGSGLTGVLYVLDEPSIGLHQRDNARLLETLKRLRDLGNTVIVVEHDEDAILAADYVVDVGPGAGVHGGQIVSQGTPDEIVADPNSLTGQYLSGAQAIALPDERRRLKKGRRIRLKGARGNNLKDVSVDLPLGTFTAVTGVSGGGKSTLLIDTFYKAVARRLNGARDVPAAHDSIEGLELIDKIIDIDQSPIGRTPRSNPATYTGAFTPIREWFAGLPEAKARGYGPGRFSFNVKGGRCEACQGDGVIKIEMHFLPDVYVTCDVCEGKRYNRETLDVTFKGKSISDVLEMTVEEGCSFFEAVPQVRDKLETLKQVGLSYIKIGQQATTLSGGEAQRVKLAKELSKRATGRTLYILDEPTTGLHFHDVAKLLEVLHRLVETGNTVVVIEHNLEVIKTADWVIDLGPEGGDGGGEIVATGRPEDVVKEPRSYTGRFLAELLDRRPIRKTASAAE</sequence>
<dbReference type="GO" id="GO:0003677">
    <property type="term" value="F:DNA binding"/>
    <property type="evidence" value="ECO:0007669"/>
    <property type="project" value="UniProtKB-UniRule"/>
</dbReference>
<comment type="function">
    <text evidence="18">The UvrABC repair system catalyzes the recognition and processing of DNA lesions. UvrA is an ATPase and a DNA-binding protein. A damage recognition complex composed of 2 UvrA and 2 UvrB subunits scans DNA for abnormalities. When the presence of a lesion has been verified by UvrB, the UvrA molecules dissociate.</text>
</comment>
<comment type="subunit">
    <text evidence="18">Forms a heterotetramer with UvrB during the search for lesions.</text>
</comment>
<keyword evidence="4 18" id="KW-0677">Repeat</keyword>
<dbReference type="RefSeq" id="WP_306885661.1">
    <property type="nucleotide sequence ID" value="NZ_JAUSUL010000002.1"/>
</dbReference>
<dbReference type="GO" id="GO:0006289">
    <property type="term" value="P:nucleotide-excision repair"/>
    <property type="evidence" value="ECO:0007669"/>
    <property type="project" value="UniProtKB-UniRule"/>
</dbReference>
<protein>
    <recommendedName>
        <fullName evidence="16 18">UvrABC system protein A</fullName>
        <shortName evidence="18">UvrA protein</shortName>
    </recommendedName>
    <alternativeName>
        <fullName evidence="17 18">Excinuclease ABC subunit A</fullName>
    </alternativeName>
</protein>
<dbReference type="HAMAP" id="MF_00205">
    <property type="entry name" value="UvrA"/>
    <property type="match status" value="1"/>
</dbReference>
<evidence type="ECO:0000256" key="14">
    <source>
        <dbReference type="ARBA" id="ARBA00023236"/>
    </source>
</evidence>
<comment type="similarity">
    <text evidence="15 18">Belongs to the ABC transporter superfamily. UvrA family.</text>
</comment>
<evidence type="ECO:0000256" key="12">
    <source>
        <dbReference type="ARBA" id="ARBA00023125"/>
    </source>
</evidence>
<evidence type="ECO:0000256" key="3">
    <source>
        <dbReference type="ARBA" id="ARBA00022723"/>
    </source>
</evidence>
<evidence type="ECO:0000313" key="20">
    <source>
        <dbReference type="EMBL" id="MDQ0315831.1"/>
    </source>
</evidence>
<keyword evidence="7 18" id="KW-0228">DNA excision</keyword>
<evidence type="ECO:0000256" key="4">
    <source>
        <dbReference type="ARBA" id="ARBA00022737"/>
    </source>
</evidence>